<dbReference type="PANTHER" id="PTHR43227:SF11">
    <property type="entry name" value="BLL4140 PROTEIN"/>
    <property type="match status" value="1"/>
</dbReference>
<evidence type="ECO:0000313" key="10">
    <source>
        <dbReference type="Proteomes" id="UP000036932"/>
    </source>
</evidence>
<keyword evidence="3" id="KW-1003">Cell membrane</keyword>
<dbReference type="SUPFAM" id="SSF161098">
    <property type="entry name" value="MetI-like"/>
    <property type="match status" value="1"/>
</dbReference>
<gene>
    <name evidence="9" type="ORF">AM231_07675</name>
</gene>
<dbReference type="PROSITE" id="PS50928">
    <property type="entry name" value="ABC_TM1"/>
    <property type="match status" value="1"/>
</dbReference>
<keyword evidence="2 7" id="KW-0813">Transport</keyword>
<dbReference type="InterPro" id="IPR000515">
    <property type="entry name" value="MetI-like"/>
</dbReference>
<feature type="transmembrane region" description="Helical" evidence="7">
    <location>
        <begin position="100"/>
        <end position="124"/>
    </location>
</feature>
<feature type="transmembrane region" description="Helical" evidence="7">
    <location>
        <begin position="232"/>
        <end position="250"/>
    </location>
</feature>
<evidence type="ECO:0000256" key="1">
    <source>
        <dbReference type="ARBA" id="ARBA00004651"/>
    </source>
</evidence>
<dbReference type="GO" id="GO:0005886">
    <property type="term" value="C:plasma membrane"/>
    <property type="evidence" value="ECO:0007669"/>
    <property type="project" value="UniProtKB-SubCell"/>
</dbReference>
<feature type="transmembrane region" description="Helical" evidence="7">
    <location>
        <begin position="37"/>
        <end position="58"/>
    </location>
</feature>
<dbReference type="EMBL" id="LIUT01000001">
    <property type="protein sequence ID" value="KOR89057.1"/>
    <property type="molecule type" value="Genomic_DNA"/>
</dbReference>
<dbReference type="Gene3D" id="1.10.3720.10">
    <property type="entry name" value="MetI-like"/>
    <property type="match status" value="1"/>
</dbReference>
<protein>
    <submittedName>
        <fullName evidence="9">Protein lplB</fullName>
    </submittedName>
</protein>
<dbReference type="GO" id="GO:0055085">
    <property type="term" value="P:transmembrane transport"/>
    <property type="evidence" value="ECO:0007669"/>
    <property type="project" value="InterPro"/>
</dbReference>
<reference evidence="10" key="1">
    <citation type="submission" date="2015-08" db="EMBL/GenBank/DDBJ databases">
        <title>Genome sequencing project for genomic taxonomy and phylogenomics of Bacillus-like bacteria.</title>
        <authorList>
            <person name="Liu B."/>
            <person name="Wang J."/>
            <person name="Zhu Y."/>
            <person name="Liu G."/>
            <person name="Chen Q."/>
            <person name="Chen Z."/>
            <person name="Lan J."/>
            <person name="Che J."/>
            <person name="Ge C."/>
            <person name="Shi H."/>
            <person name="Pan Z."/>
            <person name="Liu X."/>
        </authorList>
    </citation>
    <scope>NUCLEOTIDE SEQUENCE [LARGE SCALE GENOMIC DNA]</scope>
    <source>
        <strain evidence="10">FJAT-22460</strain>
    </source>
</reference>
<keyword evidence="6 7" id="KW-0472">Membrane</keyword>
<name>A0A0M1P3T6_9BACL</name>
<dbReference type="PANTHER" id="PTHR43227">
    <property type="entry name" value="BLL4140 PROTEIN"/>
    <property type="match status" value="1"/>
</dbReference>
<feature type="transmembrane region" description="Helical" evidence="7">
    <location>
        <begin position="136"/>
        <end position="156"/>
    </location>
</feature>
<accession>A0A0M1P3T6</accession>
<comment type="caution">
    <text evidence="9">The sequence shown here is derived from an EMBL/GenBank/DDBJ whole genome shotgun (WGS) entry which is preliminary data.</text>
</comment>
<evidence type="ECO:0000256" key="3">
    <source>
        <dbReference type="ARBA" id="ARBA00022475"/>
    </source>
</evidence>
<dbReference type="Proteomes" id="UP000036932">
    <property type="component" value="Unassembled WGS sequence"/>
</dbReference>
<organism evidence="9 10">
    <name type="scientific">Paenibacillus solani</name>
    <dbReference type="NCBI Taxonomy" id="1705565"/>
    <lineage>
        <taxon>Bacteria</taxon>
        <taxon>Bacillati</taxon>
        <taxon>Bacillota</taxon>
        <taxon>Bacilli</taxon>
        <taxon>Bacillales</taxon>
        <taxon>Paenibacillaceae</taxon>
        <taxon>Paenibacillus</taxon>
    </lineage>
</organism>
<dbReference type="CDD" id="cd06261">
    <property type="entry name" value="TM_PBP2"/>
    <property type="match status" value="1"/>
</dbReference>
<comment type="subcellular location">
    <subcellularLocation>
        <location evidence="1 7">Cell membrane</location>
        <topology evidence="1 7">Multi-pass membrane protein</topology>
    </subcellularLocation>
</comment>
<sequence length="326" mass="37126">MPQATVKEPDAKNTADYKPIHQRNAFQRWWKQIDIQLMVWPGAILIFVFAYIPMYGVLTGFMDYNIFTGARIFDNPWVGFKHFEAFFSAPQFVTIMRNTLAISLMKFFIGFPAPIILALMLNEIRGRFFKRTVQTITYLPYFMSWVIVGSMVMSLLSTENGSVNMLLQGVGAIDEPINFLSMREYFWGILVTTNVWKDIGFNSIIYLAAISGVNPSLYEAAEIDGATRFKQMYLITIPTIMPIIIIFMILQMGSLLNAGFEDILILAQNPSLRPVSDVIDTYVFRVGLQNQRYDYGVAVGLFRAVVSIVLLTMANYLARRSGNSLW</sequence>
<keyword evidence="5 7" id="KW-1133">Transmembrane helix</keyword>
<feature type="domain" description="ABC transmembrane type-1" evidence="8">
    <location>
        <begin position="96"/>
        <end position="314"/>
    </location>
</feature>
<keyword evidence="4 7" id="KW-0812">Transmembrane</keyword>
<evidence type="ECO:0000256" key="5">
    <source>
        <dbReference type="ARBA" id="ARBA00022989"/>
    </source>
</evidence>
<evidence type="ECO:0000313" key="9">
    <source>
        <dbReference type="EMBL" id="KOR89057.1"/>
    </source>
</evidence>
<evidence type="ECO:0000256" key="4">
    <source>
        <dbReference type="ARBA" id="ARBA00022692"/>
    </source>
</evidence>
<dbReference type="OrthoDB" id="9785836at2"/>
<proteinExistence type="inferred from homology"/>
<comment type="similarity">
    <text evidence="7">Belongs to the binding-protein-dependent transport system permease family.</text>
</comment>
<dbReference type="PATRIC" id="fig|1705565.3.peg.3460"/>
<feature type="transmembrane region" description="Helical" evidence="7">
    <location>
        <begin position="295"/>
        <end position="318"/>
    </location>
</feature>
<keyword evidence="10" id="KW-1185">Reference proteome</keyword>
<evidence type="ECO:0000256" key="6">
    <source>
        <dbReference type="ARBA" id="ARBA00023136"/>
    </source>
</evidence>
<dbReference type="InterPro" id="IPR050809">
    <property type="entry name" value="UgpAE/MalFG_permease"/>
</dbReference>
<dbReference type="AlphaFoldDB" id="A0A0M1P3T6"/>
<evidence type="ECO:0000259" key="8">
    <source>
        <dbReference type="PROSITE" id="PS50928"/>
    </source>
</evidence>
<evidence type="ECO:0000256" key="2">
    <source>
        <dbReference type="ARBA" id="ARBA00022448"/>
    </source>
</evidence>
<dbReference type="RefSeq" id="WP_054402105.1">
    <property type="nucleotide sequence ID" value="NZ_LIUT01000001.1"/>
</dbReference>
<dbReference type="Pfam" id="PF00528">
    <property type="entry name" value="BPD_transp_1"/>
    <property type="match status" value="1"/>
</dbReference>
<evidence type="ECO:0000256" key="7">
    <source>
        <dbReference type="RuleBase" id="RU363032"/>
    </source>
</evidence>
<dbReference type="InterPro" id="IPR035906">
    <property type="entry name" value="MetI-like_sf"/>
</dbReference>
<feature type="transmembrane region" description="Helical" evidence="7">
    <location>
        <begin position="199"/>
        <end position="220"/>
    </location>
</feature>